<keyword evidence="3" id="KW-1185">Reference proteome</keyword>
<feature type="signal peptide" evidence="1">
    <location>
        <begin position="1"/>
        <end position="27"/>
    </location>
</feature>
<keyword evidence="1" id="KW-0732">Signal</keyword>
<dbReference type="AlphaFoldDB" id="A0A4R0N9U5"/>
<evidence type="ECO:0000313" key="3">
    <source>
        <dbReference type="Proteomes" id="UP000291117"/>
    </source>
</evidence>
<evidence type="ECO:0000256" key="1">
    <source>
        <dbReference type="SAM" id="SignalP"/>
    </source>
</evidence>
<gene>
    <name evidence="2" type="ORF">EZ444_08785</name>
</gene>
<evidence type="ECO:0008006" key="4">
    <source>
        <dbReference type="Google" id="ProtNLM"/>
    </source>
</evidence>
<accession>A0A4R0N9U5</accession>
<protein>
    <recommendedName>
        <fullName evidence="4">DUF4595 domain-containing protein</fullName>
    </recommendedName>
</protein>
<reference evidence="2 3" key="1">
    <citation type="submission" date="2019-02" db="EMBL/GenBank/DDBJ databases">
        <title>Pedobacter sp. RP-3-8 sp. nov., isolated from Arctic soil.</title>
        <authorList>
            <person name="Dahal R.H."/>
        </authorList>
    </citation>
    <scope>NUCLEOTIDE SEQUENCE [LARGE SCALE GENOMIC DNA]</scope>
    <source>
        <strain evidence="2 3">RP-3-8</strain>
    </source>
</reference>
<dbReference type="RefSeq" id="WP_131608362.1">
    <property type="nucleotide sequence ID" value="NZ_SJSM01000004.1"/>
</dbReference>
<dbReference type="Gene3D" id="2.180.10.10">
    <property type="entry name" value="RHS repeat-associated core"/>
    <property type="match status" value="1"/>
</dbReference>
<comment type="caution">
    <text evidence="2">The sequence shown here is derived from an EMBL/GenBank/DDBJ whole genome shotgun (WGS) entry which is preliminary data.</text>
</comment>
<dbReference type="EMBL" id="SJSM01000004">
    <property type="protein sequence ID" value="TCC96950.1"/>
    <property type="molecule type" value="Genomic_DNA"/>
</dbReference>
<name>A0A4R0N9U5_9SPHI</name>
<evidence type="ECO:0000313" key="2">
    <source>
        <dbReference type="EMBL" id="TCC96950.1"/>
    </source>
</evidence>
<proteinExistence type="predicted"/>
<organism evidence="2 3">
    <name type="scientific">Pedobacter hiemivivus</name>
    <dbReference type="NCBI Taxonomy" id="2530454"/>
    <lineage>
        <taxon>Bacteria</taxon>
        <taxon>Pseudomonadati</taxon>
        <taxon>Bacteroidota</taxon>
        <taxon>Sphingobacteriia</taxon>
        <taxon>Sphingobacteriales</taxon>
        <taxon>Sphingobacteriaceae</taxon>
        <taxon>Pedobacter</taxon>
    </lineage>
</organism>
<dbReference type="Proteomes" id="UP000291117">
    <property type="component" value="Unassembled WGS sequence"/>
</dbReference>
<feature type="chain" id="PRO_5020193151" description="DUF4595 domain-containing protein" evidence="1">
    <location>
        <begin position="28"/>
        <end position="357"/>
    </location>
</feature>
<sequence length="357" mass="41865">MKFTYFYPMKILTLFLTSLFIQLAAFAQTDLDIKIEQQPFDFSVFFIKQNGHQIKKQIVLINRPGYNKADTSTIEDYDYQGDMTLRILFSGGQRSSRTTFKTSKEKKVSNWRSDNIPERRVSLNATTFLTNGKPSWFINTDVNAKGDTVLRSLVKFNYDNNQQLLERTEQLNGQISLKRKYTYENGNLKNFETKVAGSSGVIRHEYLYNEEKLPVKKTEVHTGPMGSATFRTTNYTYQNKRMAIERYSNIDGDKKDVEIKYVYDPKGRISGFRATRDTLFRDVIFEYVGDRLKQIKSKGNTTIEFGRELRIIAPYTGKHELFTYSREFEYDKKDNLIRDTQFLNGNKIMQMDYQLIY</sequence>